<dbReference type="PANTHER" id="PTHR30269">
    <property type="entry name" value="TRANSMEMBRANE PROTEIN YFCA"/>
    <property type="match status" value="1"/>
</dbReference>
<dbReference type="InterPro" id="IPR002781">
    <property type="entry name" value="TM_pro_TauE-like"/>
</dbReference>
<comment type="caution">
    <text evidence="9">The sequence shown here is derived from an EMBL/GenBank/DDBJ whole genome shotgun (WGS) entry which is preliminary data.</text>
</comment>
<evidence type="ECO:0000256" key="4">
    <source>
        <dbReference type="ARBA" id="ARBA00022475"/>
    </source>
</evidence>
<evidence type="ECO:0000256" key="5">
    <source>
        <dbReference type="ARBA" id="ARBA00022692"/>
    </source>
</evidence>
<evidence type="ECO:0000256" key="2">
    <source>
        <dbReference type="ARBA" id="ARBA00009142"/>
    </source>
</evidence>
<evidence type="ECO:0000256" key="6">
    <source>
        <dbReference type="ARBA" id="ARBA00022989"/>
    </source>
</evidence>
<evidence type="ECO:0000256" key="1">
    <source>
        <dbReference type="ARBA" id="ARBA00004651"/>
    </source>
</evidence>
<dbReference type="PANTHER" id="PTHR30269:SF0">
    <property type="entry name" value="MEMBRANE TRANSPORTER PROTEIN YFCA-RELATED"/>
    <property type="match status" value="1"/>
</dbReference>
<evidence type="ECO:0000313" key="10">
    <source>
        <dbReference type="Proteomes" id="UP000606730"/>
    </source>
</evidence>
<feature type="transmembrane region" description="Helical" evidence="8">
    <location>
        <begin position="227"/>
        <end position="248"/>
    </location>
</feature>
<evidence type="ECO:0000256" key="3">
    <source>
        <dbReference type="ARBA" id="ARBA00022448"/>
    </source>
</evidence>
<dbReference type="EMBL" id="BMKN01000002">
    <property type="protein sequence ID" value="GGE52651.1"/>
    <property type="molecule type" value="Genomic_DNA"/>
</dbReference>
<proteinExistence type="inferred from homology"/>
<evidence type="ECO:0000256" key="8">
    <source>
        <dbReference type="RuleBase" id="RU363041"/>
    </source>
</evidence>
<evidence type="ECO:0000256" key="7">
    <source>
        <dbReference type="ARBA" id="ARBA00023136"/>
    </source>
</evidence>
<keyword evidence="4 8" id="KW-1003">Cell membrane</keyword>
<reference evidence="9" key="1">
    <citation type="journal article" date="2014" name="Int. J. Syst. Evol. Microbiol.">
        <title>Complete genome sequence of Corynebacterium casei LMG S-19264T (=DSM 44701T), isolated from a smear-ripened cheese.</title>
        <authorList>
            <consortium name="US DOE Joint Genome Institute (JGI-PGF)"/>
            <person name="Walter F."/>
            <person name="Albersmeier A."/>
            <person name="Kalinowski J."/>
            <person name="Ruckert C."/>
        </authorList>
    </citation>
    <scope>NUCLEOTIDE SEQUENCE</scope>
    <source>
        <strain evidence="9">CGMCC 1.16012</strain>
    </source>
</reference>
<dbReference type="Pfam" id="PF01925">
    <property type="entry name" value="TauE"/>
    <property type="match status" value="1"/>
</dbReference>
<keyword evidence="10" id="KW-1185">Reference proteome</keyword>
<accession>A0A917EJW0</accession>
<dbReference type="InterPro" id="IPR052017">
    <property type="entry name" value="TSUP"/>
</dbReference>
<keyword evidence="3" id="KW-0813">Transport</keyword>
<keyword evidence="6 8" id="KW-1133">Transmembrane helix</keyword>
<dbReference type="RefSeq" id="WP_095593992.1">
    <property type="nucleotide sequence ID" value="NZ_BMKN01000002.1"/>
</dbReference>
<feature type="transmembrane region" description="Helical" evidence="8">
    <location>
        <begin position="178"/>
        <end position="197"/>
    </location>
</feature>
<evidence type="ECO:0000313" key="9">
    <source>
        <dbReference type="EMBL" id="GGE52651.1"/>
    </source>
</evidence>
<comment type="subcellular location">
    <subcellularLocation>
        <location evidence="1 8">Cell membrane</location>
        <topology evidence="1 8">Multi-pass membrane protein</topology>
    </subcellularLocation>
</comment>
<feature type="transmembrane region" description="Helical" evidence="8">
    <location>
        <begin position="31"/>
        <end position="51"/>
    </location>
</feature>
<dbReference type="OrthoDB" id="9807082at2"/>
<keyword evidence="7 8" id="KW-0472">Membrane</keyword>
<dbReference type="GO" id="GO:0005886">
    <property type="term" value="C:plasma membrane"/>
    <property type="evidence" value="ECO:0007669"/>
    <property type="project" value="UniProtKB-SubCell"/>
</dbReference>
<name>A0A917EJW0_9RHOB</name>
<dbReference type="Proteomes" id="UP000606730">
    <property type="component" value="Unassembled WGS sequence"/>
</dbReference>
<protein>
    <recommendedName>
        <fullName evidence="8">Probable membrane transporter protein</fullName>
    </recommendedName>
</protein>
<feature type="transmembrane region" description="Helical" evidence="8">
    <location>
        <begin position="137"/>
        <end position="166"/>
    </location>
</feature>
<dbReference type="AlphaFoldDB" id="A0A917EJW0"/>
<comment type="similarity">
    <text evidence="2 8">Belongs to the 4-toluene sulfonate uptake permease (TSUP) (TC 2.A.102) family.</text>
</comment>
<keyword evidence="5 8" id="KW-0812">Transmembrane</keyword>
<feature type="transmembrane region" description="Helical" evidence="8">
    <location>
        <begin position="72"/>
        <end position="92"/>
    </location>
</feature>
<reference evidence="9" key="2">
    <citation type="submission" date="2020-09" db="EMBL/GenBank/DDBJ databases">
        <authorList>
            <person name="Sun Q."/>
            <person name="Zhou Y."/>
        </authorList>
    </citation>
    <scope>NUCLEOTIDE SEQUENCE</scope>
    <source>
        <strain evidence="9">CGMCC 1.16012</strain>
    </source>
</reference>
<feature type="transmembrane region" description="Helical" evidence="8">
    <location>
        <begin position="98"/>
        <end position="116"/>
    </location>
</feature>
<gene>
    <name evidence="9" type="ORF">GCM10011517_20510</name>
</gene>
<organism evidence="9 10">
    <name type="scientific">Actibacterium pelagium</name>
    <dbReference type="NCBI Taxonomy" id="2029103"/>
    <lineage>
        <taxon>Bacteria</taxon>
        <taxon>Pseudomonadati</taxon>
        <taxon>Pseudomonadota</taxon>
        <taxon>Alphaproteobacteria</taxon>
        <taxon>Rhodobacterales</taxon>
        <taxon>Roseobacteraceae</taxon>
        <taxon>Actibacterium</taxon>
    </lineage>
</organism>
<sequence length="249" mass="25895">MLDLIVLAAAGFFAGVLNTIAGGGTFLTLPALVFTGIPPVAANATSAVAVFPGYLSGAIGFRKELQSFDRPALIRLTLITLAGGLVGSLLLLVSSDKAFSAIVPFLLLAATLVFLFGDRIRNWAARQGQAVKPQGAIGLFLVCVYGGYFNGGLGIVLLALFALWGMNHIHQMNGLKNGLSFALAAISVGTFAIAGLVEWPQAILMMIASTIGGYAGAPLARRIPAPVLRGLIACIGFGMSAIFFWRLIS</sequence>